<dbReference type="GO" id="GO:0016226">
    <property type="term" value="P:iron-sulfur cluster assembly"/>
    <property type="evidence" value="ECO:0007669"/>
    <property type="project" value="InterPro"/>
</dbReference>
<dbReference type="InterPro" id="IPR011542">
    <property type="entry name" value="SUF_FeS_clus_asmbl_SufD"/>
</dbReference>
<dbReference type="Pfam" id="PF01458">
    <property type="entry name" value="SUFBD_core"/>
    <property type="match status" value="1"/>
</dbReference>
<feature type="domain" description="SUF system FeS cluster assembly SufBD core" evidence="2">
    <location>
        <begin position="95"/>
        <end position="323"/>
    </location>
</feature>
<evidence type="ECO:0000313" key="3">
    <source>
        <dbReference type="EMBL" id="OLS03666.1"/>
    </source>
</evidence>
<proteinExistence type="inferred from homology"/>
<comment type="similarity">
    <text evidence="1">Belongs to the iron-sulfur cluster assembly SufBD family.</text>
</comment>
<evidence type="ECO:0000259" key="2">
    <source>
        <dbReference type="Pfam" id="PF01458"/>
    </source>
</evidence>
<dbReference type="Proteomes" id="UP000186112">
    <property type="component" value="Unassembled WGS sequence"/>
</dbReference>
<gene>
    <name evidence="3" type="primary">sufB_1</name>
    <name evidence="3" type="ORF">TICRE_03620</name>
</gene>
<accession>A0A1U7M8Q4</accession>
<dbReference type="RefSeq" id="WP_075724526.1">
    <property type="nucleotide sequence ID" value="NZ_LTDM01000004.1"/>
</dbReference>
<reference evidence="3 4" key="1">
    <citation type="submission" date="2016-02" db="EMBL/GenBank/DDBJ databases">
        <title>Genome sequence of Tissierella creatinophila DSM 6911.</title>
        <authorList>
            <person name="Poehlein A."/>
            <person name="Daniel R."/>
        </authorList>
    </citation>
    <scope>NUCLEOTIDE SEQUENCE [LARGE SCALE GENOMIC DNA]</scope>
    <source>
        <strain evidence="3 4">DSM 6911</strain>
    </source>
</reference>
<dbReference type="AlphaFoldDB" id="A0A1U7M8Q4"/>
<dbReference type="PANTHER" id="PTHR43575">
    <property type="entry name" value="PROTEIN ABCI7, CHLOROPLASTIC"/>
    <property type="match status" value="1"/>
</dbReference>
<evidence type="ECO:0000313" key="4">
    <source>
        <dbReference type="Proteomes" id="UP000186112"/>
    </source>
</evidence>
<sequence>MTSWKRIGLKDFEFPKIVKYNKKYLSFEEGAKKEVSLNMVTDITSLPSPKIEDNFTGVGTEFILNVKKNYNAGIDLHIPKDLKIKEPIRLDFYLDEKNNHLVDFNNIYAKENSEITIVIDYKSIDNVEGFHNGFTNIFAEKGSVVNIIKLQRLNSKTLNFDSNFSRVESEAKVNFVSIELGSKLTGFNYTSILEEEKSYSNLSSIYLGDKEMKLDLEYTMIHKGIRSQSNIETRGALLDNARKVFRGNLDFKRGSRSSKGVELENVLLLSPTSKSDSIPALLCEEDNVEGEHAVSAGQIDKSKLFYIMSRGLSEKEAKKLIVESSFKPIIDKIPFEDLRSEINIDIERRLIHG</sequence>
<evidence type="ECO:0000256" key="1">
    <source>
        <dbReference type="ARBA" id="ARBA00043967"/>
    </source>
</evidence>
<dbReference type="NCBIfam" id="TIGR01981">
    <property type="entry name" value="sufD"/>
    <property type="match status" value="1"/>
</dbReference>
<comment type="caution">
    <text evidence="3">The sequence shown here is derived from an EMBL/GenBank/DDBJ whole genome shotgun (WGS) entry which is preliminary data.</text>
</comment>
<name>A0A1U7M8Q4_TISCR</name>
<dbReference type="EMBL" id="LTDM01000004">
    <property type="protein sequence ID" value="OLS03666.1"/>
    <property type="molecule type" value="Genomic_DNA"/>
</dbReference>
<dbReference type="SUPFAM" id="SSF101960">
    <property type="entry name" value="Stabilizer of iron transporter SufD"/>
    <property type="match status" value="1"/>
</dbReference>
<dbReference type="OrthoDB" id="9803529at2"/>
<keyword evidence="4" id="KW-1185">Reference proteome</keyword>
<dbReference type="PANTHER" id="PTHR43575:SF1">
    <property type="entry name" value="PROTEIN ABCI7, CHLOROPLASTIC"/>
    <property type="match status" value="1"/>
</dbReference>
<dbReference type="InterPro" id="IPR037284">
    <property type="entry name" value="SUF_FeS_clus_asmbl_SufBD_sf"/>
</dbReference>
<protein>
    <submittedName>
        <fullName evidence="3">FeS cluster assembly protein SufB</fullName>
    </submittedName>
</protein>
<dbReference type="InterPro" id="IPR055346">
    <property type="entry name" value="Fe-S_cluster_assembly_SufBD"/>
</dbReference>
<organism evidence="3 4">
    <name type="scientific">Tissierella creatinophila DSM 6911</name>
    <dbReference type="NCBI Taxonomy" id="1123403"/>
    <lineage>
        <taxon>Bacteria</taxon>
        <taxon>Bacillati</taxon>
        <taxon>Bacillota</taxon>
        <taxon>Tissierellia</taxon>
        <taxon>Tissierellales</taxon>
        <taxon>Tissierellaceae</taxon>
        <taxon>Tissierella</taxon>
    </lineage>
</organism>
<dbReference type="InterPro" id="IPR000825">
    <property type="entry name" value="SUF_FeS_clus_asmbl_SufBD_core"/>
</dbReference>